<keyword evidence="4 5" id="KW-0472">Membrane</keyword>
<feature type="transmembrane region" description="Helical" evidence="5">
    <location>
        <begin position="67"/>
        <end position="92"/>
    </location>
</feature>
<dbReference type="Pfam" id="PF01124">
    <property type="entry name" value="MAPEG"/>
    <property type="match status" value="1"/>
</dbReference>
<keyword evidence="3 5" id="KW-1133">Transmembrane helix</keyword>
<evidence type="ECO:0000256" key="3">
    <source>
        <dbReference type="ARBA" id="ARBA00022989"/>
    </source>
</evidence>
<evidence type="ECO:0000256" key="5">
    <source>
        <dbReference type="SAM" id="Phobius"/>
    </source>
</evidence>
<dbReference type="InterPro" id="IPR023352">
    <property type="entry name" value="MAPEG-like_dom_sf"/>
</dbReference>
<evidence type="ECO:0000256" key="1">
    <source>
        <dbReference type="ARBA" id="ARBA00004370"/>
    </source>
</evidence>
<feature type="transmembrane region" description="Helical" evidence="5">
    <location>
        <begin position="113"/>
        <end position="130"/>
    </location>
</feature>
<keyword evidence="2 5" id="KW-0812">Transmembrane</keyword>
<organism evidence="6 7">
    <name type="scientific">Limnobacter litoralis</name>
    <dbReference type="NCBI Taxonomy" id="481366"/>
    <lineage>
        <taxon>Bacteria</taxon>
        <taxon>Pseudomonadati</taxon>
        <taxon>Pseudomonadota</taxon>
        <taxon>Betaproteobacteria</taxon>
        <taxon>Burkholderiales</taxon>
        <taxon>Burkholderiaceae</taxon>
        <taxon>Limnobacter</taxon>
    </lineage>
</organism>
<comment type="subcellular location">
    <subcellularLocation>
        <location evidence="1">Membrane</location>
    </subcellularLocation>
</comment>
<dbReference type="RefSeq" id="WP_284279807.1">
    <property type="nucleotide sequence ID" value="NZ_BSOJ01000006.1"/>
</dbReference>
<evidence type="ECO:0000256" key="4">
    <source>
        <dbReference type="ARBA" id="ARBA00023136"/>
    </source>
</evidence>
<evidence type="ECO:0008006" key="8">
    <source>
        <dbReference type="Google" id="ProtNLM"/>
    </source>
</evidence>
<sequence length="139" mass="14964">MTTTALAVLAFAAWHLFLTGLIWASRAFLIVTTGKAANSFKPDGTDVSPFSARLCRAHANTYENAPYILGLMLLALVTGHGAITDGLALAVVGARVLQSLIHLASTSVMAVQARFLFFVIQWGIAVYWAWKMFSMSTVA</sequence>
<reference evidence="7" key="1">
    <citation type="journal article" date="2019" name="Int. J. Syst. Evol. Microbiol.">
        <title>The Global Catalogue of Microorganisms (GCM) 10K type strain sequencing project: providing services to taxonomists for standard genome sequencing and annotation.</title>
        <authorList>
            <consortium name="The Broad Institute Genomics Platform"/>
            <consortium name="The Broad Institute Genome Sequencing Center for Infectious Disease"/>
            <person name="Wu L."/>
            <person name="Ma J."/>
        </authorList>
    </citation>
    <scope>NUCLEOTIDE SEQUENCE [LARGE SCALE GENOMIC DNA]</scope>
    <source>
        <strain evidence="7">NBRC 105857</strain>
    </source>
</reference>
<proteinExistence type="predicted"/>
<evidence type="ECO:0000313" key="7">
    <source>
        <dbReference type="Proteomes" id="UP001156664"/>
    </source>
</evidence>
<keyword evidence="7" id="KW-1185">Reference proteome</keyword>
<comment type="caution">
    <text evidence="6">The sequence shown here is derived from an EMBL/GenBank/DDBJ whole genome shotgun (WGS) entry which is preliminary data.</text>
</comment>
<dbReference type="InterPro" id="IPR001129">
    <property type="entry name" value="Membr-assoc_MAPEG"/>
</dbReference>
<dbReference type="Gene3D" id="1.20.120.550">
    <property type="entry name" value="Membrane associated eicosanoid/glutathione metabolism-like domain"/>
    <property type="match status" value="1"/>
</dbReference>
<dbReference type="EMBL" id="BSOJ01000006">
    <property type="protein sequence ID" value="GLR25459.1"/>
    <property type="molecule type" value="Genomic_DNA"/>
</dbReference>
<dbReference type="SUPFAM" id="SSF161084">
    <property type="entry name" value="MAPEG domain-like"/>
    <property type="match status" value="1"/>
</dbReference>
<gene>
    <name evidence="6" type="ORF">GCM10007875_05470</name>
</gene>
<evidence type="ECO:0000256" key="2">
    <source>
        <dbReference type="ARBA" id="ARBA00022692"/>
    </source>
</evidence>
<name>A0ABQ5YRM7_9BURK</name>
<accession>A0ABQ5YRM7</accession>
<protein>
    <recommendedName>
        <fullName evidence="8">MAPEG family protein</fullName>
    </recommendedName>
</protein>
<evidence type="ECO:0000313" key="6">
    <source>
        <dbReference type="EMBL" id="GLR25459.1"/>
    </source>
</evidence>
<dbReference type="Proteomes" id="UP001156664">
    <property type="component" value="Unassembled WGS sequence"/>
</dbReference>